<protein>
    <submittedName>
        <fullName evidence="1">Uncharacterized protein</fullName>
    </submittedName>
</protein>
<organism evidence="1 2">
    <name type="scientific">Actinoplanes cyaneus</name>
    <dbReference type="NCBI Taxonomy" id="52696"/>
    <lineage>
        <taxon>Bacteria</taxon>
        <taxon>Bacillati</taxon>
        <taxon>Actinomycetota</taxon>
        <taxon>Actinomycetes</taxon>
        <taxon>Micromonosporales</taxon>
        <taxon>Micromonosporaceae</taxon>
        <taxon>Actinoplanes</taxon>
    </lineage>
</organism>
<sequence length="91" mass="9435">MTRGQEIGTIGDHLGAVAGVRQAAGAQIGIALFRHVEAVTAGAAQGPVVPLEWLPANRAPQVRQCAIDHGKSFLSFSRVVGRPVGQALTLL</sequence>
<dbReference type="EMBL" id="BOMH01000032">
    <property type="protein sequence ID" value="GID66374.1"/>
    <property type="molecule type" value="Genomic_DNA"/>
</dbReference>
<evidence type="ECO:0000313" key="2">
    <source>
        <dbReference type="Proteomes" id="UP000619479"/>
    </source>
</evidence>
<proteinExistence type="predicted"/>
<name>A0A919IIG9_9ACTN</name>
<dbReference type="Proteomes" id="UP000619479">
    <property type="component" value="Unassembled WGS sequence"/>
</dbReference>
<gene>
    <name evidence="1" type="ORF">Acy02nite_42550</name>
</gene>
<comment type="caution">
    <text evidence="1">The sequence shown here is derived from an EMBL/GenBank/DDBJ whole genome shotgun (WGS) entry which is preliminary data.</text>
</comment>
<dbReference type="AlphaFoldDB" id="A0A919IIG9"/>
<keyword evidence="2" id="KW-1185">Reference proteome</keyword>
<accession>A0A919IIG9</accession>
<reference evidence="1" key="1">
    <citation type="submission" date="2021-01" db="EMBL/GenBank/DDBJ databases">
        <title>Whole genome shotgun sequence of Actinoplanes cyaneus NBRC 14990.</title>
        <authorList>
            <person name="Komaki H."/>
            <person name="Tamura T."/>
        </authorList>
    </citation>
    <scope>NUCLEOTIDE SEQUENCE</scope>
    <source>
        <strain evidence="1">NBRC 14990</strain>
    </source>
</reference>
<evidence type="ECO:0000313" key="1">
    <source>
        <dbReference type="EMBL" id="GID66374.1"/>
    </source>
</evidence>